<protein>
    <submittedName>
        <fullName evidence="2">Uncharacterized protein</fullName>
    </submittedName>
</protein>
<name>A0A174KHW4_9FIRM</name>
<evidence type="ECO:0000313" key="3">
    <source>
        <dbReference type="Proteomes" id="UP000095602"/>
    </source>
</evidence>
<sequence>MRRSKSYEVRDPMNIWNKYDFAMSGLGKKSKILAKIKHFFKCVKWSKQRITRGYCDCDVWEMFSFLQTLIPDMLQTLKDTRTGSPGYLGENYTNENGILVNDTCHEEWNCILDKMIFLWREAEKDTCSQKNPFDEAHSKAMDEFTERFGLFGNKLQTEKELEENRKRGGGGTIHFMDELPEYKEISDKYREEEKRLEEYRRKCKDEAIDMLKQYFYDLWD</sequence>
<proteinExistence type="predicted"/>
<dbReference type="RefSeq" id="WP_055274064.1">
    <property type="nucleotide sequence ID" value="NZ_CP100127.1"/>
</dbReference>
<dbReference type="EMBL" id="CZAJ01000016">
    <property type="protein sequence ID" value="CUP08849.1"/>
    <property type="molecule type" value="Genomic_DNA"/>
</dbReference>
<gene>
    <name evidence="2" type="ORF">ERS852497_01839</name>
</gene>
<accession>A0A174KHW4</accession>
<evidence type="ECO:0000256" key="1">
    <source>
        <dbReference type="SAM" id="Coils"/>
    </source>
</evidence>
<dbReference type="Proteomes" id="UP000095602">
    <property type="component" value="Unassembled WGS sequence"/>
</dbReference>
<dbReference type="AlphaFoldDB" id="A0A174KHW4"/>
<keyword evidence="1" id="KW-0175">Coiled coil</keyword>
<evidence type="ECO:0000313" key="2">
    <source>
        <dbReference type="EMBL" id="CUP08849.1"/>
    </source>
</evidence>
<organism evidence="2 3">
    <name type="scientific">Agathobacter rectalis</name>
    <dbReference type="NCBI Taxonomy" id="39491"/>
    <lineage>
        <taxon>Bacteria</taxon>
        <taxon>Bacillati</taxon>
        <taxon>Bacillota</taxon>
        <taxon>Clostridia</taxon>
        <taxon>Lachnospirales</taxon>
        <taxon>Lachnospiraceae</taxon>
        <taxon>Agathobacter</taxon>
    </lineage>
</organism>
<reference evidence="2 3" key="1">
    <citation type="submission" date="2015-09" db="EMBL/GenBank/DDBJ databases">
        <authorList>
            <consortium name="Pathogen Informatics"/>
        </authorList>
    </citation>
    <scope>NUCLEOTIDE SEQUENCE [LARGE SCALE GENOMIC DNA]</scope>
    <source>
        <strain evidence="2 3">2789STDY5834884</strain>
    </source>
</reference>
<feature type="coiled-coil region" evidence="1">
    <location>
        <begin position="182"/>
        <end position="209"/>
    </location>
</feature>